<evidence type="ECO:0000256" key="2">
    <source>
        <dbReference type="ARBA" id="ARBA00009137"/>
    </source>
</evidence>
<accession>A0AAE2ZI59</accession>
<sequence>MTFGSAGMFALLVPAIMAAIANGEDDMLRAMLVFAFIGVFLTVVILASISGGRESSDRAFRYLSLVATWLTVCFLAALSFMVLADIGFSAALFEAVSALTTSGGSVLDRENAPLSLLFWRTSLEWYGGFLTLSSIVLVLAPAGFGGLQSRAGSLLVDKPEAGLYSLTAYGSLMAQYGLVTMAILLGLVLFGVAPLDAVMLGMIASATGGFVPFVGGIEAQIGDGAMTVLGMGLCLGTLSIFWRRALLRRPGRIFQNSLETKIVALAISLVSVVYAARIVAVTGNETAPEIFNSLEEGFFAAASLVATSGMESRPGVIALLPNIVVLAIIFVGGGVYSTSGGVKIFRIGAMWIYAIAELNRLIYPNSVARMRFGEATVDTASIQAIWSYFIIAVLIIGAGSVLISLTGTNFEAAIIMAVSLFSNAGPVYEALRPVSAVSDVGWPLYSSLPGAVTYLIGAIIMFIGRLEVLVVFAVFNIRYWYYR</sequence>
<evidence type="ECO:0008006" key="12">
    <source>
        <dbReference type="Google" id="ProtNLM"/>
    </source>
</evidence>
<keyword evidence="11" id="KW-1185">Reference proteome</keyword>
<evidence type="ECO:0000313" key="10">
    <source>
        <dbReference type="EMBL" id="MBW8636948.1"/>
    </source>
</evidence>
<keyword evidence="3" id="KW-0813">Transport</keyword>
<comment type="subcellular location">
    <subcellularLocation>
        <location evidence="1">Cell membrane</location>
        <topology evidence="1">Multi-pass membrane protein</topology>
    </subcellularLocation>
</comment>
<feature type="transmembrane region" description="Helical" evidence="9">
    <location>
        <begin position="28"/>
        <end position="47"/>
    </location>
</feature>
<comment type="caution">
    <text evidence="10">The sequence shown here is derived from an EMBL/GenBank/DDBJ whole genome shotgun (WGS) entry which is preliminary data.</text>
</comment>
<name>A0AAE2ZI59_9HYPH</name>
<dbReference type="InterPro" id="IPR003445">
    <property type="entry name" value="Cat_transpt"/>
</dbReference>
<dbReference type="GO" id="GO:0030001">
    <property type="term" value="P:metal ion transport"/>
    <property type="evidence" value="ECO:0007669"/>
    <property type="project" value="UniProtKB-ARBA"/>
</dbReference>
<evidence type="ECO:0000256" key="9">
    <source>
        <dbReference type="SAM" id="Phobius"/>
    </source>
</evidence>
<comment type="similarity">
    <text evidence="2">Belongs to the TrkH potassium transport family.</text>
</comment>
<feature type="transmembrane region" description="Helical" evidence="9">
    <location>
        <begin position="383"/>
        <end position="405"/>
    </location>
</feature>
<evidence type="ECO:0000256" key="4">
    <source>
        <dbReference type="ARBA" id="ARBA00022475"/>
    </source>
</evidence>
<dbReference type="PANTHER" id="PTHR32024:SF2">
    <property type="entry name" value="TRK SYSTEM POTASSIUM UPTAKE PROTEIN TRKG-RELATED"/>
    <property type="match status" value="1"/>
</dbReference>
<evidence type="ECO:0000256" key="7">
    <source>
        <dbReference type="ARBA" id="ARBA00023065"/>
    </source>
</evidence>
<dbReference type="AlphaFoldDB" id="A0AAE2ZI59"/>
<feature type="transmembrane region" description="Helical" evidence="9">
    <location>
        <begin position="451"/>
        <end position="475"/>
    </location>
</feature>
<keyword evidence="6 9" id="KW-1133">Transmembrane helix</keyword>
<gene>
    <name evidence="10" type="ORF">K1W69_07085</name>
</gene>
<reference evidence="10" key="1">
    <citation type="submission" date="2021-08" db="EMBL/GenBank/DDBJ databases">
        <title>Hoeflea bacterium WL0058 sp. nov., isolated from the sediment.</title>
        <authorList>
            <person name="Wang L."/>
            <person name="Zhang D."/>
        </authorList>
    </citation>
    <scope>NUCLEOTIDE SEQUENCE</scope>
    <source>
        <strain evidence="10">WL0058</strain>
    </source>
</reference>
<keyword evidence="4" id="KW-1003">Cell membrane</keyword>
<organism evidence="10 11">
    <name type="scientific">Flavimaribacter sediminis</name>
    <dbReference type="NCBI Taxonomy" id="2865987"/>
    <lineage>
        <taxon>Bacteria</taxon>
        <taxon>Pseudomonadati</taxon>
        <taxon>Pseudomonadota</taxon>
        <taxon>Alphaproteobacteria</taxon>
        <taxon>Hyphomicrobiales</taxon>
        <taxon>Rhizobiaceae</taxon>
        <taxon>Flavimaribacter</taxon>
    </lineage>
</organism>
<dbReference type="EMBL" id="JAICBX010000001">
    <property type="protein sequence ID" value="MBW8636948.1"/>
    <property type="molecule type" value="Genomic_DNA"/>
</dbReference>
<dbReference type="GO" id="GO:0005886">
    <property type="term" value="C:plasma membrane"/>
    <property type="evidence" value="ECO:0007669"/>
    <property type="project" value="UniProtKB-SubCell"/>
</dbReference>
<evidence type="ECO:0000313" key="11">
    <source>
        <dbReference type="Proteomes" id="UP001196509"/>
    </source>
</evidence>
<evidence type="ECO:0000256" key="1">
    <source>
        <dbReference type="ARBA" id="ARBA00004651"/>
    </source>
</evidence>
<evidence type="ECO:0000256" key="8">
    <source>
        <dbReference type="ARBA" id="ARBA00023136"/>
    </source>
</evidence>
<dbReference type="Proteomes" id="UP001196509">
    <property type="component" value="Unassembled WGS sequence"/>
</dbReference>
<feature type="transmembrane region" description="Helical" evidence="9">
    <location>
        <begin position="316"/>
        <end position="337"/>
    </location>
</feature>
<feature type="transmembrane region" description="Helical" evidence="9">
    <location>
        <begin position="344"/>
        <end position="363"/>
    </location>
</feature>
<protein>
    <recommendedName>
        <fullName evidence="12">TrkH family potassium uptake protein</fullName>
    </recommendedName>
</protein>
<feature type="transmembrane region" description="Helical" evidence="9">
    <location>
        <begin position="128"/>
        <end position="147"/>
    </location>
</feature>
<dbReference type="RefSeq" id="WP_220227588.1">
    <property type="nucleotide sequence ID" value="NZ_JAICBX010000001.1"/>
</dbReference>
<dbReference type="GO" id="GO:0008324">
    <property type="term" value="F:monoatomic cation transmembrane transporter activity"/>
    <property type="evidence" value="ECO:0007669"/>
    <property type="project" value="InterPro"/>
</dbReference>
<dbReference type="Pfam" id="PF02386">
    <property type="entry name" value="TrkH"/>
    <property type="match status" value="1"/>
</dbReference>
<keyword evidence="7" id="KW-0406">Ion transport</keyword>
<feature type="transmembrane region" description="Helical" evidence="9">
    <location>
        <begin position="59"/>
        <end position="80"/>
    </location>
</feature>
<dbReference type="PANTHER" id="PTHR32024">
    <property type="entry name" value="TRK SYSTEM POTASSIUM UPTAKE PROTEIN TRKG-RELATED"/>
    <property type="match status" value="1"/>
</dbReference>
<feature type="transmembrane region" description="Helical" evidence="9">
    <location>
        <begin position="262"/>
        <end position="280"/>
    </location>
</feature>
<proteinExistence type="inferred from homology"/>
<keyword evidence="8 9" id="KW-0472">Membrane</keyword>
<evidence type="ECO:0000256" key="3">
    <source>
        <dbReference type="ARBA" id="ARBA00022448"/>
    </source>
</evidence>
<evidence type="ECO:0000256" key="5">
    <source>
        <dbReference type="ARBA" id="ARBA00022692"/>
    </source>
</evidence>
<evidence type="ECO:0000256" key="6">
    <source>
        <dbReference type="ARBA" id="ARBA00022989"/>
    </source>
</evidence>
<feature type="transmembrane region" description="Helical" evidence="9">
    <location>
        <begin position="412"/>
        <end position="431"/>
    </location>
</feature>
<feature type="transmembrane region" description="Helical" evidence="9">
    <location>
        <begin position="221"/>
        <end position="242"/>
    </location>
</feature>
<keyword evidence="5 9" id="KW-0812">Transmembrane</keyword>